<dbReference type="EMBL" id="QFPP01000004">
    <property type="protein sequence ID" value="PZQ78184.1"/>
    <property type="molecule type" value="Genomic_DNA"/>
</dbReference>
<organism evidence="2 3">
    <name type="scientific">Variovorax paradoxus</name>
    <dbReference type="NCBI Taxonomy" id="34073"/>
    <lineage>
        <taxon>Bacteria</taxon>
        <taxon>Pseudomonadati</taxon>
        <taxon>Pseudomonadota</taxon>
        <taxon>Betaproteobacteria</taxon>
        <taxon>Burkholderiales</taxon>
        <taxon>Comamonadaceae</taxon>
        <taxon>Variovorax</taxon>
    </lineage>
</organism>
<feature type="signal peptide" evidence="1">
    <location>
        <begin position="1"/>
        <end position="20"/>
    </location>
</feature>
<evidence type="ECO:0000313" key="2">
    <source>
        <dbReference type="EMBL" id="PZQ78184.1"/>
    </source>
</evidence>
<reference evidence="2 3" key="1">
    <citation type="submission" date="2017-08" db="EMBL/GenBank/DDBJ databases">
        <title>Infants hospitalized years apart are colonized by the same room-sourced microbial strains.</title>
        <authorList>
            <person name="Brooks B."/>
            <person name="Olm M.R."/>
            <person name="Firek B.A."/>
            <person name="Baker R."/>
            <person name="Thomas B.C."/>
            <person name="Morowitz M.J."/>
            <person name="Banfield J.F."/>
        </authorList>
    </citation>
    <scope>NUCLEOTIDE SEQUENCE [LARGE SCALE GENOMIC DNA]</scope>
    <source>
        <strain evidence="2">S2_005_003_R2_41</strain>
    </source>
</reference>
<protein>
    <recommendedName>
        <fullName evidence="4">DUF5666 domain-containing protein</fullName>
    </recommendedName>
</protein>
<evidence type="ECO:0008006" key="4">
    <source>
        <dbReference type="Google" id="ProtNLM"/>
    </source>
</evidence>
<accession>A0A2W5QMJ7</accession>
<gene>
    <name evidence="2" type="ORF">DI563_01155</name>
</gene>
<evidence type="ECO:0000256" key="1">
    <source>
        <dbReference type="SAM" id="SignalP"/>
    </source>
</evidence>
<feature type="chain" id="PRO_5015948921" description="DUF5666 domain-containing protein" evidence="1">
    <location>
        <begin position="21"/>
        <end position="126"/>
    </location>
</feature>
<proteinExistence type="predicted"/>
<evidence type="ECO:0000313" key="3">
    <source>
        <dbReference type="Proteomes" id="UP000249135"/>
    </source>
</evidence>
<dbReference type="Proteomes" id="UP000249135">
    <property type="component" value="Unassembled WGS sequence"/>
</dbReference>
<sequence length="126" mass="13247">MKITQFLAVSALAFGGVAFAADGHGDENKPRHGGVVSVVKDVSYELVVSKQAVTIHVSDHGKTPDLNGATAKVTLLSGTKKQELDLKSDGSALEARGEYVVDPGTKAVAQITMKNKPAQSVRFTLK</sequence>
<comment type="caution">
    <text evidence="2">The sequence shown here is derived from an EMBL/GenBank/DDBJ whole genome shotgun (WGS) entry which is preliminary data.</text>
</comment>
<keyword evidence="1" id="KW-0732">Signal</keyword>
<name>A0A2W5QMJ7_VARPD</name>
<dbReference type="AlphaFoldDB" id="A0A2W5QMJ7"/>